<dbReference type="Proteomes" id="UP000199149">
    <property type="component" value="Unassembled WGS sequence"/>
</dbReference>
<dbReference type="EMBL" id="FOUZ01000009">
    <property type="protein sequence ID" value="SFN27341.1"/>
    <property type="molecule type" value="Genomic_DNA"/>
</dbReference>
<dbReference type="InterPro" id="IPR011527">
    <property type="entry name" value="ABC1_TM_dom"/>
</dbReference>
<evidence type="ECO:0000313" key="11">
    <source>
        <dbReference type="EMBL" id="SFN27341.1"/>
    </source>
</evidence>
<dbReference type="STRING" id="684065.SAMN05421738_109101"/>
<dbReference type="FunFam" id="3.40.50.300:FF:000287">
    <property type="entry name" value="Multidrug ABC transporter ATP-binding protein"/>
    <property type="match status" value="1"/>
</dbReference>
<keyword evidence="5 11" id="KW-0067">ATP-binding</keyword>
<dbReference type="InterPro" id="IPR027417">
    <property type="entry name" value="P-loop_NTPase"/>
</dbReference>
<dbReference type="PANTHER" id="PTHR43394:SF1">
    <property type="entry name" value="ATP-BINDING CASSETTE SUB-FAMILY B MEMBER 10, MITOCHONDRIAL"/>
    <property type="match status" value="1"/>
</dbReference>
<dbReference type="InterPro" id="IPR003593">
    <property type="entry name" value="AAA+_ATPase"/>
</dbReference>
<evidence type="ECO:0000256" key="3">
    <source>
        <dbReference type="ARBA" id="ARBA00022692"/>
    </source>
</evidence>
<dbReference type="OrthoDB" id="1169006at2"/>
<organism evidence="11 12">
    <name type="scientific">Algoriella xinjiangensis</name>
    <dbReference type="NCBI Taxonomy" id="684065"/>
    <lineage>
        <taxon>Bacteria</taxon>
        <taxon>Pseudomonadati</taxon>
        <taxon>Bacteroidota</taxon>
        <taxon>Flavobacteriia</taxon>
        <taxon>Flavobacteriales</taxon>
        <taxon>Weeksellaceae</taxon>
        <taxon>Algoriella</taxon>
    </lineage>
</organism>
<feature type="transmembrane region" description="Helical" evidence="8">
    <location>
        <begin position="87"/>
        <end position="105"/>
    </location>
</feature>
<dbReference type="InterPro" id="IPR039421">
    <property type="entry name" value="Type_1_exporter"/>
</dbReference>
<feature type="transmembrane region" description="Helical" evidence="8">
    <location>
        <begin position="197"/>
        <end position="214"/>
    </location>
</feature>
<feature type="domain" description="ABC transmembrane type-1" evidence="10">
    <location>
        <begin position="19"/>
        <end position="339"/>
    </location>
</feature>
<dbReference type="GO" id="GO:0005524">
    <property type="term" value="F:ATP binding"/>
    <property type="evidence" value="ECO:0007669"/>
    <property type="project" value="UniProtKB-KW"/>
</dbReference>
<feature type="transmembrane region" description="Helical" evidence="8">
    <location>
        <begin position="21"/>
        <end position="47"/>
    </location>
</feature>
<evidence type="ECO:0000256" key="4">
    <source>
        <dbReference type="ARBA" id="ARBA00022741"/>
    </source>
</evidence>
<keyword evidence="4" id="KW-0547">Nucleotide-binding</keyword>
<dbReference type="PROSITE" id="PS50929">
    <property type="entry name" value="ABC_TM1F"/>
    <property type="match status" value="1"/>
</dbReference>
<evidence type="ECO:0000256" key="2">
    <source>
        <dbReference type="ARBA" id="ARBA00022448"/>
    </source>
</evidence>
<keyword evidence="7 8" id="KW-0472">Membrane</keyword>
<dbReference type="GO" id="GO:0015421">
    <property type="term" value="F:ABC-type oligopeptide transporter activity"/>
    <property type="evidence" value="ECO:0007669"/>
    <property type="project" value="TreeGrafter"/>
</dbReference>
<dbReference type="Pfam" id="PF00664">
    <property type="entry name" value="ABC_membrane"/>
    <property type="match status" value="1"/>
</dbReference>
<evidence type="ECO:0000256" key="7">
    <source>
        <dbReference type="ARBA" id="ARBA00023136"/>
    </source>
</evidence>
<dbReference type="CDD" id="cd18552">
    <property type="entry name" value="ABC_6TM_MsbA_like"/>
    <property type="match status" value="1"/>
</dbReference>
<reference evidence="12" key="1">
    <citation type="submission" date="2016-10" db="EMBL/GenBank/DDBJ databases">
        <authorList>
            <person name="Varghese N."/>
            <person name="Submissions S."/>
        </authorList>
    </citation>
    <scope>NUCLEOTIDE SEQUENCE [LARGE SCALE GENOMIC DNA]</scope>
    <source>
        <strain evidence="12">XJ109</strain>
    </source>
</reference>
<dbReference type="SMART" id="SM00382">
    <property type="entry name" value="AAA"/>
    <property type="match status" value="1"/>
</dbReference>
<dbReference type="InterPro" id="IPR017871">
    <property type="entry name" value="ABC_transporter-like_CS"/>
</dbReference>
<evidence type="ECO:0000256" key="5">
    <source>
        <dbReference type="ARBA" id="ARBA00022840"/>
    </source>
</evidence>
<keyword evidence="2" id="KW-0813">Transport</keyword>
<keyword evidence="12" id="KW-1185">Reference proteome</keyword>
<proteinExistence type="predicted"/>
<comment type="subcellular location">
    <subcellularLocation>
        <location evidence="1">Cell membrane</location>
        <topology evidence="1">Multi-pass membrane protein</topology>
    </subcellularLocation>
</comment>
<dbReference type="Gene3D" id="3.40.50.300">
    <property type="entry name" value="P-loop containing nucleotide triphosphate hydrolases"/>
    <property type="match status" value="1"/>
</dbReference>
<dbReference type="InterPro" id="IPR036640">
    <property type="entry name" value="ABC1_TM_sf"/>
</dbReference>
<gene>
    <name evidence="11" type="ORF">SAMN05421738_109101</name>
</gene>
<keyword evidence="6 8" id="KW-1133">Transmembrane helix</keyword>
<dbReference type="PANTHER" id="PTHR43394">
    <property type="entry name" value="ATP-DEPENDENT PERMEASE MDL1, MITOCHONDRIAL"/>
    <property type="match status" value="1"/>
</dbReference>
<dbReference type="AlphaFoldDB" id="A0A1I4XND6"/>
<dbReference type="InterPro" id="IPR003439">
    <property type="entry name" value="ABC_transporter-like_ATP-bd"/>
</dbReference>
<dbReference type="SUPFAM" id="SSF90123">
    <property type="entry name" value="ABC transporter transmembrane region"/>
    <property type="match status" value="1"/>
</dbReference>
<dbReference type="GO" id="GO:0016887">
    <property type="term" value="F:ATP hydrolysis activity"/>
    <property type="evidence" value="ECO:0007669"/>
    <property type="project" value="InterPro"/>
</dbReference>
<dbReference type="Pfam" id="PF00005">
    <property type="entry name" value="ABC_tran"/>
    <property type="match status" value="1"/>
</dbReference>
<feature type="transmembrane region" description="Helical" evidence="8">
    <location>
        <begin position="277"/>
        <end position="299"/>
    </location>
</feature>
<dbReference type="PROSITE" id="PS00211">
    <property type="entry name" value="ABC_TRANSPORTER_1"/>
    <property type="match status" value="1"/>
</dbReference>
<evidence type="ECO:0000256" key="8">
    <source>
        <dbReference type="SAM" id="Phobius"/>
    </source>
</evidence>
<dbReference type="PROSITE" id="PS50893">
    <property type="entry name" value="ABC_TRANSPORTER_2"/>
    <property type="match status" value="1"/>
</dbReference>
<evidence type="ECO:0000256" key="6">
    <source>
        <dbReference type="ARBA" id="ARBA00022989"/>
    </source>
</evidence>
<feature type="domain" description="ABC transporter" evidence="9">
    <location>
        <begin position="373"/>
        <end position="606"/>
    </location>
</feature>
<evidence type="ECO:0000313" key="12">
    <source>
        <dbReference type="Proteomes" id="UP000199149"/>
    </source>
</evidence>
<feature type="transmembrane region" description="Helical" evidence="8">
    <location>
        <begin position="174"/>
        <end position="191"/>
    </location>
</feature>
<dbReference type="GO" id="GO:0005886">
    <property type="term" value="C:plasma membrane"/>
    <property type="evidence" value="ECO:0007669"/>
    <property type="project" value="UniProtKB-SubCell"/>
</dbReference>
<dbReference type="Gene3D" id="1.20.1560.10">
    <property type="entry name" value="ABC transporter type 1, transmembrane domain"/>
    <property type="match status" value="1"/>
</dbReference>
<dbReference type="SUPFAM" id="SSF52540">
    <property type="entry name" value="P-loop containing nucleoside triphosphate hydrolases"/>
    <property type="match status" value="1"/>
</dbReference>
<name>A0A1I4XND6_9FLAO</name>
<keyword evidence="3 8" id="KW-0812">Transmembrane</keyword>
<evidence type="ECO:0000259" key="9">
    <source>
        <dbReference type="PROSITE" id="PS50893"/>
    </source>
</evidence>
<protein>
    <submittedName>
        <fullName evidence="11">ATP-binding cassette, subfamily B, MsbA</fullName>
    </submittedName>
</protein>
<evidence type="ECO:0000256" key="1">
    <source>
        <dbReference type="ARBA" id="ARBA00004651"/>
    </source>
</evidence>
<evidence type="ECO:0000259" key="10">
    <source>
        <dbReference type="PROSITE" id="PS50929"/>
    </source>
</evidence>
<sequence length="610" mass="68007">MSLYKRSLSYVKPYRSSFVTAIIFNLLYAIFNVVSLAFLMPILGVLFDEKKNLILSKPVYSGNLGDLKQFFSDYSAYFMNNISNTEGPIYVLAISCIVFIVMFLFRNIFSFLSEVCLVDLRSGVTRDLRVDIHNKIIDLPVAYFTEKRKGDMINRISSDVNEVESNILNSIVEIVRSPIMIIVCVTTLFVISAQLTIFAILVFPIMGTIISLIGKSLKKAAEHAQEELSNIITYVDETLTSLKIIKIFNAEDQVKGRFDTSINLYRKYLQKVMKKRALASPTSEFLGAITIGLIVFFGGKLSLEGNGLSGSEFIFYIATFYTLLDPIKRFSKALSDVQKGEVSAKRIFDVLDADVSIKDLPNAKGIEAFEDKIEFRNVTFGYGKHDVIKDFNLTINKGESVALVGQSGSGKSTLANLITRFWDVKSGEILIDGIDIRHIKLNDYRTLFGLVTQDSILFNDTIFNNIALGDKNPSQEKVEHAAQIANAEEFIVKMPEKYQESVGEGGGKLSGGQKQRLSIARAVYKNPPIMVLDEATSALDTKSEKLVQVALNNMMQNRTSLVIAHRLSTIQSADKIVVMDAGKIIEQGNHSSLIEKDGVYANLVNMQNFD</sequence>
<accession>A0A1I4XND6</accession>
<dbReference type="RefSeq" id="WP_092908523.1">
    <property type="nucleotide sequence ID" value="NZ_FOUZ01000009.1"/>
</dbReference>